<accession>X1F741</accession>
<gene>
    <name evidence="1" type="ORF">S01H4_56860</name>
</gene>
<dbReference type="EMBL" id="BART01032998">
    <property type="protein sequence ID" value="GAH16598.1"/>
    <property type="molecule type" value="Genomic_DNA"/>
</dbReference>
<organism evidence="1">
    <name type="scientific">marine sediment metagenome</name>
    <dbReference type="NCBI Taxonomy" id="412755"/>
    <lineage>
        <taxon>unclassified sequences</taxon>
        <taxon>metagenomes</taxon>
        <taxon>ecological metagenomes</taxon>
    </lineage>
</organism>
<comment type="caution">
    <text evidence="1">The sequence shown here is derived from an EMBL/GenBank/DDBJ whole genome shotgun (WGS) entry which is preliminary data.</text>
</comment>
<proteinExistence type="predicted"/>
<reference evidence="1" key="1">
    <citation type="journal article" date="2014" name="Front. Microbiol.">
        <title>High frequency of phylogenetically diverse reductive dehalogenase-homologous genes in deep subseafloor sedimentary metagenomes.</title>
        <authorList>
            <person name="Kawai M."/>
            <person name="Futagami T."/>
            <person name="Toyoda A."/>
            <person name="Takaki Y."/>
            <person name="Nishi S."/>
            <person name="Hori S."/>
            <person name="Arai W."/>
            <person name="Tsubouchi T."/>
            <person name="Morono Y."/>
            <person name="Uchiyama I."/>
            <person name="Ito T."/>
            <person name="Fujiyama A."/>
            <person name="Inagaki F."/>
            <person name="Takami H."/>
        </authorList>
    </citation>
    <scope>NUCLEOTIDE SEQUENCE</scope>
    <source>
        <strain evidence="1">Expedition CK06-06</strain>
    </source>
</reference>
<sequence length="45" mass="4971">MVIAHWEMADTGELPVVGLEYSLGKSQGGFDKIRLKTPKPEDGLR</sequence>
<name>X1F741_9ZZZZ</name>
<dbReference type="AlphaFoldDB" id="X1F741"/>
<protein>
    <submittedName>
        <fullName evidence="1">Uncharacterized protein</fullName>
    </submittedName>
</protein>
<evidence type="ECO:0000313" key="1">
    <source>
        <dbReference type="EMBL" id="GAH16598.1"/>
    </source>
</evidence>
<feature type="non-terminal residue" evidence="1">
    <location>
        <position position="45"/>
    </location>
</feature>